<feature type="chain" id="PRO_5012843312" description="Mucoidy inhibitor MuiA family protein" evidence="2">
    <location>
        <begin position="22"/>
        <end position="552"/>
    </location>
</feature>
<accession>A0A1T4LG06</accession>
<evidence type="ECO:0008006" key="7">
    <source>
        <dbReference type="Google" id="ProtNLM"/>
    </source>
</evidence>
<reference evidence="6" key="1">
    <citation type="submission" date="2017-02" db="EMBL/GenBank/DDBJ databases">
        <authorList>
            <person name="Varghese N."/>
            <person name="Submissions S."/>
        </authorList>
    </citation>
    <scope>NUCLEOTIDE SEQUENCE [LARGE SCALE GENOMIC DNA]</scope>
    <source>
        <strain evidence="6">ATCC BAA-34</strain>
    </source>
</reference>
<dbReference type="STRING" id="115783.SAMN02745119_00883"/>
<dbReference type="PANTHER" id="PTHR31005">
    <property type="entry name" value="DUF4139 DOMAIN-CONTAINING PROTEIN"/>
    <property type="match status" value="1"/>
</dbReference>
<dbReference type="OrthoDB" id="9777444at2"/>
<keyword evidence="2" id="KW-0732">Signal</keyword>
<dbReference type="Pfam" id="PF13598">
    <property type="entry name" value="DUF4139"/>
    <property type="match status" value="1"/>
</dbReference>
<gene>
    <name evidence="5" type="ORF">SAMN02745119_00883</name>
</gene>
<dbReference type="InterPro" id="IPR011935">
    <property type="entry name" value="CHP02231"/>
</dbReference>
<protein>
    <recommendedName>
        <fullName evidence="7">Mucoidy inhibitor MuiA family protein</fullName>
    </recommendedName>
</protein>
<evidence type="ECO:0000259" key="3">
    <source>
        <dbReference type="Pfam" id="PF13598"/>
    </source>
</evidence>
<evidence type="ECO:0000313" key="5">
    <source>
        <dbReference type="EMBL" id="SJZ53561.1"/>
    </source>
</evidence>
<dbReference type="NCBIfam" id="TIGR02231">
    <property type="entry name" value="mucoidy inhibitor MuiA family protein"/>
    <property type="match status" value="1"/>
</dbReference>
<feature type="domain" description="DUF4139" evidence="3">
    <location>
        <begin position="227"/>
        <end position="545"/>
    </location>
</feature>
<feature type="coiled-coil region" evidence="1">
    <location>
        <begin position="97"/>
        <end position="131"/>
    </location>
</feature>
<dbReference type="AlphaFoldDB" id="A0A1T4LG06"/>
<dbReference type="RefSeq" id="WP_078789170.1">
    <property type="nucleotide sequence ID" value="NZ_FUWR01000003.1"/>
</dbReference>
<proteinExistence type="predicted"/>
<name>A0A1T4LG06_9BACT</name>
<evidence type="ECO:0000313" key="6">
    <source>
        <dbReference type="Proteomes" id="UP000190102"/>
    </source>
</evidence>
<feature type="coiled-coil region" evidence="1">
    <location>
        <begin position="171"/>
        <end position="205"/>
    </location>
</feature>
<dbReference type="PANTHER" id="PTHR31005:SF8">
    <property type="entry name" value="DUF4139 DOMAIN-CONTAINING PROTEIN"/>
    <property type="match status" value="1"/>
</dbReference>
<evidence type="ECO:0000256" key="2">
    <source>
        <dbReference type="SAM" id="SignalP"/>
    </source>
</evidence>
<feature type="domain" description="DUF4140" evidence="4">
    <location>
        <begin position="36"/>
        <end position="134"/>
    </location>
</feature>
<dbReference type="EMBL" id="FUWR01000003">
    <property type="protein sequence ID" value="SJZ53561.1"/>
    <property type="molecule type" value="Genomic_DNA"/>
</dbReference>
<feature type="signal peptide" evidence="2">
    <location>
        <begin position="1"/>
        <end position="21"/>
    </location>
</feature>
<dbReference type="Pfam" id="PF13600">
    <property type="entry name" value="DUF4140"/>
    <property type="match status" value="1"/>
</dbReference>
<dbReference type="InterPro" id="IPR037291">
    <property type="entry name" value="DUF4139"/>
</dbReference>
<sequence>MSLRHLFMLFCTCLCPGIALAAPPTRIPAQATISAVTVYQDRAQVTRSVTVPLKPGSQIIAVEGLPVLLQDDSVRVDAKGTARATITGIEVKRSFLTQTADKRIKEIEAELKQLERKLGGLDARKAGLAAQKGFVDSIKVAWGERISQQLAVGKPTTTELNEAMGFVGSNTVKVEDQQRDIEQEKQAIKEQMDALKRKKQEATGSYRKESKTVEVAVETAKEGKLTLDLSGVVNQATWEPSYDVRLALDGTSAELTYRAQVRQQTGEDWNNVPLTLSTARPASGGAPPTLYPWRISFYRPMPMAMPAAAPMRSYKKAAMPVMAESTKADMAMEEEEPAPAAFQTAQAAAEGTSIAFKIPKPVDIPSDNTRHSTVIALEKLPVSTEYGTVPKLSPVAYLTAELVNKAGWPLMPGTVKIFSGNTFVGSADMKQVASGEKFTLPFGSDDQITVKREELKQHKEAGMFGKNRMGYRSTVTVTNFRKEAQTISVKDQLPLAGDSEIKISLEEATLQPTEKKDDGTLIWKMKLAAGEKKVFSYEIVVEYPKDREVTGL</sequence>
<dbReference type="InterPro" id="IPR025554">
    <property type="entry name" value="DUF4140"/>
</dbReference>
<keyword evidence="1" id="KW-0175">Coiled coil</keyword>
<organism evidence="5 6">
    <name type="scientific">Trichlorobacter thiogenes</name>
    <dbReference type="NCBI Taxonomy" id="115783"/>
    <lineage>
        <taxon>Bacteria</taxon>
        <taxon>Pseudomonadati</taxon>
        <taxon>Thermodesulfobacteriota</taxon>
        <taxon>Desulfuromonadia</taxon>
        <taxon>Geobacterales</taxon>
        <taxon>Geobacteraceae</taxon>
        <taxon>Trichlorobacter</taxon>
    </lineage>
</organism>
<dbReference type="Proteomes" id="UP000190102">
    <property type="component" value="Unassembled WGS sequence"/>
</dbReference>
<keyword evidence="6" id="KW-1185">Reference proteome</keyword>
<evidence type="ECO:0000259" key="4">
    <source>
        <dbReference type="Pfam" id="PF13600"/>
    </source>
</evidence>
<dbReference type="Gene3D" id="2.60.40.2960">
    <property type="match status" value="1"/>
</dbReference>
<evidence type="ECO:0000256" key="1">
    <source>
        <dbReference type="SAM" id="Coils"/>
    </source>
</evidence>